<keyword evidence="1 3" id="KW-0732">Signal</keyword>
<feature type="region of interest" description="Disordered" evidence="2">
    <location>
        <begin position="286"/>
        <end position="310"/>
    </location>
</feature>
<evidence type="ECO:0000313" key="10">
    <source>
        <dbReference type="Proteomes" id="UP000294668"/>
    </source>
</evidence>
<dbReference type="EMBL" id="BDGB01000054">
    <property type="protein sequence ID" value="GAW72033.1"/>
    <property type="molecule type" value="Genomic_DNA"/>
</dbReference>
<dbReference type="OrthoDB" id="2329954at2"/>
<evidence type="ECO:0000256" key="1">
    <source>
        <dbReference type="ARBA" id="ARBA00022729"/>
    </source>
</evidence>
<dbReference type="Proteomes" id="UP000216802">
    <property type="component" value="Unassembled WGS sequence"/>
</dbReference>
<dbReference type="SUPFAM" id="SSF82057">
    <property type="entry name" value="Prokaryotic SH3-related domain"/>
    <property type="match status" value="1"/>
</dbReference>
<keyword evidence="10" id="KW-1185">Reference proteome</keyword>
<dbReference type="EMBL" id="NCXI01000123">
    <property type="protein sequence ID" value="PAK77275.1"/>
    <property type="molecule type" value="Genomic_DNA"/>
</dbReference>
<dbReference type="EMBL" id="PUFL01000047">
    <property type="protein sequence ID" value="TDG92109.1"/>
    <property type="molecule type" value="Genomic_DNA"/>
</dbReference>
<evidence type="ECO:0000259" key="4">
    <source>
        <dbReference type="Pfam" id="PF13457"/>
    </source>
</evidence>
<reference evidence="6 9" key="2">
    <citation type="submission" date="2017-04" db="EMBL/GenBank/DDBJ databases">
        <title>Kefir bacterial isolates.</title>
        <authorList>
            <person name="Kim Y."/>
            <person name="Blasche S."/>
            <person name="Patil K.R."/>
        </authorList>
    </citation>
    <scope>NUCLEOTIDE SEQUENCE [LARGE SCALE GENOMIC DNA]</scope>
    <source>
        <strain evidence="6 9">OG2</strain>
    </source>
</reference>
<reference evidence="7 10" key="3">
    <citation type="journal article" date="2019" name="Appl. Microbiol. Biotechnol.">
        <title>Uncovering carbohydrate metabolism through a genotype-phenotype association study of 56 lactic acid bacteria genomes.</title>
        <authorList>
            <person name="Buron-Moles G."/>
            <person name="Chailyan A."/>
            <person name="Dolejs I."/>
            <person name="Forster J."/>
            <person name="Miks M.H."/>
        </authorList>
    </citation>
    <scope>NUCLEOTIDE SEQUENCE [LARGE SCALE GENOMIC DNA]</scope>
    <source>
        <strain evidence="7 10">DSM 10551</strain>
    </source>
</reference>
<feature type="domain" description="GW" evidence="4">
    <location>
        <begin position="47"/>
        <end position="111"/>
    </location>
</feature>
<dbReference type="InterPro" id="IPR025987">
    <property type="entry name" value="GW_dom"/>
</dbReference>
<evidence type="ECO:0000256" key="3">
    <source>
        <dbReference type="SAM" id="SignalP"/>
    </source>
</evidence>
<dbReference type="AlphaFoldDB" id="A0A269XVI5"/>
<accession>A0A269XVI5</accession>
<reference evidence="5 8" key="1">
    <citation type="journal article" date="2017" name="Biosci Microbiota Food Health">
        <title>Genomic characterization reconfirms the taxonomic status of Lactobacillus parakefiri.</title>
        <authorList>
            <person name="Tanizawa Y."/>
            <person name="Kobayashi H."/>
            <person name="Kaminuma E."/>
            <person name="Sakamoto M."/>
            <person name="Ohkuma M."/>
            <person name="Nakamura Y."/>
            <person name="Arita M."/>
            <person name="Tohno M."/>
        </authorList>
    </citation>
    <scope>NUCLEOTIDE SEQUENCE [LARGE SCALE GENOMIC DNA]</scope>
    <source>
        <strain evidence="5 8">JCM 8573</strain>
    </source>
</reference>
<dbReference type="Pfam" id="PF13457">
    <property type="entry name" value="GW"/>
    <property type="match status" value="1"/>
</dbReference>
<evidence type="ECO:0000313" key="9">
    <source>
        <dbReference type="Proteomes" id="UP000216802"/>
    </source>
</evidence>
<gene>
    <name evidence="6" type="ORF">B8W98_11015</name>
    <name evidence="7" type="ORF">C5L28_001500</name>
    <name evidence="5" type="ORF">LPKJCM_01141</name>
</gene>
<comment type="caution">
    <text evidence="6">The sequence shown here is derived from an EMBL/GenBank/DDBJ whole genome shotgun (WGS) entry which is preliminary data.</text>
</comment>
<dbReference type="Proteomes" id="UP000214739">
    <property type="component" value="Unassembled WGS sequence"/>
</dbReference>
<feature type="signal peptide" evidence="3">
    <location>
        <begin position="1"/>
        <end position="26"/>
    </location>
</feature>
<feature type="compositionally biased region" description="Low complexity" evidence="2">
    <location>
        <begin position="288"/>
        <end position="303"/>
    </location>
</feature>
<evidence type="ECO:0000313" key="8">
    <source>
        <dbReference type="Proteomes" id="UP000214739"/>
    </source>
</evidence>
<evidence type="ECO:0000313" key="7">
    <source>
        <dbReference type="EMBL" id="TDG92109.1"/>
    </source>
</evidence>
<proteinExistence type="predicted"/>
<dbReference type="RefSeq" id="WP_057961274.1">
    <property type="nucleotide sequence ID" value="NZ_BAAAXO010000020.1"/>
</dbReference>
<reference evidence="7" key="4">
    <citation type="submission" date="2019-02" db="EMBL/GenBank/DDBJ databases">
        <authorList>
            <person name="Buron G."/>
            <person name="Chaylann A."/>
            <person name="Dolejs I."/>
            <person name="Forster J."/>
            <person name="Miks M.H."/>
        </authorList>
    </citation>
    <scope>NUCLEOTIDE SEQUENCE</scope>
    <source>
        <strain evidence="7">DSM 10551</strain>
    </source>
</reference>
<protein>
    <recommendedName>
        <fullName evidence="4">GW domain-containing protein</fullName>
    </recommendedName>
</protein>
<evidence type="ECO:0000313" key="5">
    <source>
        <dbReference type="EMBL" id="GAW72033.1"/>
    </source>
</evidence>
<sequence>MNISRIALASLISFGVLGGASLTASASHNHYQRIIWNKPMSHQKVALKNGRGIIWNKPFKTAKNSKITYRLSHKKGLVLTTVRHMKIKNGNIYYFVKAGKISGWINKNSVKLVKNGIATPTDQTTGATFVQPTGSVQNIVHYEDTTNNQVSAKPSQNAPSSTNNSTSITSVSHYPTTSSSQTSLPTTDPFSTYTTGRIVEVPVKPGKKAPRPLNVKQGAVVYEKVWRDGNLVANNISSTITVGTPIKVALCDESPATQLLVRTLDGKVSGYVDRSQISLGRLTKDELTAATPKTPTKPTTETPVKSNLAQ</sequence>
<dbReference type="Proteomes" id="UP000294668">
    <property type="component" value="Unassembled WGS sequence"/>
</dbReference>
<organism evidence="6 9">
    <name type="scientific">Lentilactobacillus parakefiri</name>
    <dbReference type="NCBI Taxonomy" id="152332"/>
    <lineage>
        <taxon>Bacteria</taxon>
        <taxon>Bacillati</taxon>
        <taxon>Bacillota</taxon>
        <taxon>Bacilli</taxon>
        <taxon>Lactobacillales</taxon>
        <taxon>Lactobacillaceae</taxon>
        <taxon>Lentilactobacillus</taxon>
    </lineage>
</organism>
<feature type="chain" id="PRO_5044572139" description="GW domain-containing protein" evidence="3">
    <location>
        <begin position="27"/>
        <end position="310"/>
    </location>
</feature>
<evidence type="ECO:0000256" key="2">
    <source>
        <dbReference type="SAM" id="MobiDB-lite"/>
    </source>
</evidence>
<dbReference type="Gene3D" id="2.30.30.170">
    <property type="match status" value="1"/>
</dbReference>
<name>A0A269XVI5_9LACO</name>
<evidence type="ECO:0000313" key="6">
    <source>
        <dbReference type="EMBL" id="PAK77275.1"/>
    </source>
</evidence>
<feature type="region of interest" description="Disordered" evidence="2">
    <location>
        <begin position="148"/>
        <end position="191"/>
    </location>
</feature>
<feature type="compositionally biased region" description="Low complexity" evidence="2">
    <location>
        <begin position="155"/>
        <end position="189"/>
    </location>
</feature>
<dbReference type="InterPro" id="IPR038200">
    <property type="entry name" value="GW_dom_sf"/>
</dbReference>